<feature type="domain" description="GATA-type" evidence="10">
    <location>
        <begin position="166"/>
        <end position="219"/>
    </location>
</feature>
<dbReference type="EMBL" id="UYSL01019842">
    <property type="protein sequence ID" value="VDL70516.1"/>
    <property type="molecule type" value="Genomic_DNA"/>
</dbReference>
<dbReference type="PANTHER" id="PTHR10071">
    <property type="entry name" value="TRANSCRIPTION FACTOR GATA FAMILY MEMBER"/>
    <property type="match status" value="1"/>
</dbReference>
<dbReference type="InterPro" id="IPR013088">
    <property type="entry name" value="Znf_NHR/GATA"/>
</dbReference>
<dbReference type="OMA" id="HHIMDTH"/>
<reference evidence="13" key="1">
    <citation type="submission" date="2017-02" db="UniProtKB">
        <authorList>
            <consortium name="WormBaseParasite"/>
        </authorList>
    </citation>
    <scope>IDENTIFICATION</scope>
</reference>
<dbReference type="PROSITE" id="PS50114">
    <property type="entry name" value="GATA_ZN_FINGER_2"/>
    <property type="match status" value="1"/>
</dbReference>
<dbReference type="InterPro" id="IPR000679">
    <property type="entry name" value="Znf_GATA"/>
</dbReference>
<dbReference type="PANTHER" id="PTHR10071:SF281">
    <property type="entry name" value="BOX A-BINDING FACTOR-RELATED"/>
    <property type="match status" value="1"/>
</dbReference>
<evidence type="ECO:0000256" key="2">
    <source>
        <dbReference type="ARBA" id="ARBA00022723"/>
    </source>
</evidence>
<keyword evidence="2" id="KW-0479">Metal-binding</keyword>
<accession>A0A0N4XVS5</accession>
<dbReference type="GO" id="GO:0005634">
    <property type="term" value="C:nucleus"/>
    <property type="evidence" value="ECO:0007669"/>
    <property type="project" value="UniProtKB-SubCell"/>
</dbReference>
<evidence type="ECO:0000256" key="1">
    <source>
        <dbReference type="ARBA" id="ARBA00004123"/>
    </source>
</evidence>
<keyword evidence="5" id="KW-0805">Transcription regulation</keyword>
<evidence type="ECO:0000256" key="9">
    <source>
        <dbReference type="SAM" id="MobiDB-lite"/>
    </source>
</evidence>
<evidence type="ECO:0000313" key="12">
    <source>
        <dbReference type="Proteomes" id="UP000271162"/>
    </source>
</evidence>
<dbReference type="STRING" id="27835.A0A0N4XVS5"/>
<dbReference type="AlphaFoldDB" id="A0A0N4XVS5"/>
<evidence type="ECO:0000256" key="8">
    <source>
        <dbReference type="PROSITE-ProRule" id="PRU00094"/>
    </source>
</evidence>
<keyword evidence="7" id="KW-0539">Nucleus</keyword>
<dbReference type="GO" id="GO:0000981">
    <property type="term" value="F:DNA-binding transcription factor activity, RNA polymerase II-specific"/>
    <property type="evidence" value="ECO:0007669"/>
    <property type="project" value="TreeGrafter"/>
</dbReference>
<evidence type="ECO:0000256" key="4">
    <source>
        <dbReference type="ARBA" id="ARBA00022833"/>
    </source>
</evidence>
<dbReference type="GO" id="GO:0008270">
    <property type="term" value="F:zinc ion binding"/>
    <property type="evidence" value="ECO:0007669"/>
    <property type="project" value="UniProtKB-KW"/>
</dbReference>
<dbReference type="Proteomes" id="UP000271162">
    <property type="component" value="Unassembled WGS sequence"/>
</dbReference>
<evidence type="ECO:0000256" key="5">
    <source>
        <dbReference type="ARBA" id="ARBA00023015"/>
    </source>
</evidence>
<evidence type="ECO:0000259" key="10">
    <source>
        <dbReference type="PROSITE" id="PS50114"/>
    </source>
</evidence>
<dbReference type="PROSITE" id="PS00344">
    <property type="entry name" value="GATA_ZN_FINGER_1"/>
    <property type="match status" value="1"/>
</dbReference>
<dbReference type="FunFam" id="3.30.50.10:FF:000045">
    <property type="entry name" value="Transcription factor elt-7"/>
    <property type="match status" value="1"/>
</dbReference>
<keyword evidence="6" id="KW-0804">Transcription</keyword>
<dbReference type="GO" id="GO:0000978">
    <property type="term" value="F:RNA polymerase II cis-regulatory region sequence-specific DNA binding"/>
    <property type="evidence" value="ECO:0007669"/>
    <property type="project" value="TreeGrafter"/>
</dbReference>
<protein>
    <submittedName>
        <fullName evidence="13">GATA transcription factor END-1 (inferred by orthology to a C. elegans protein)</fullName>
    </submittedName>
</protein>
<gene>
    <name evidence="11" type="ORF">NBR_LOCUS6927</name>
</gene>
<dbReference type="GO" id="GO:0045944">
    <property type="term" value="P:positive regulation of transcription by RNA polymerase II"/>
    <property type="evidence" value="ECO:0007669"/>
    <property type="project" value="TreeGrafter"/>
</dbReference>
<evidence type="ECO:0000256" key="3">
    <source>
        <dbReference type="ARBA" id="ARBA00022771"/>
    </source>
</evidence>
<feature type="compositionally biased region" description="Low complexity" evidence="9">
    <location>
        <begin position="235"/>
        <end position="246"/>
    </location>
</feature>
<dbReference type="GO" id="GO:0045165">
    <property type="term" value="P:cell fate commitment"/>
    <property type="evidence" value="ECO:0007669"/>
    <property type="project" value="TreeGrafter"/>
</dbReference>
<dbReference type="SUPFAM" id="SSF57716">
    <property type="entry name" value="Glucocorticoid receptor-like (DNA-binding domain)"/>
    <property type="match status" value="1"/>
</dbReference>
<evidence type="ECO:0000313" key="11">
    <source>
        <dbReference type="EMBL" id="VDL70516.1"/>
    </source>
</evidence>
<dbReference type="SMART" id="SM00401">
    <property type="entry name" value="ZnF_GATA"/>
    <property type="match status" value="1"/>
</dbReference>
<dbReference type="PRINTS" id="PR00619">
    <property type="entry name" value="GATAZNFINGER"/>
</dbReference>
<organism evidence="13">
    <name type="scientific">Nippostrongylus brasiliensis</name>
    <name type="common">Rat hookworm</name>
    <dbReference type="NCBI Taxonomy" id="27835"/>
    <lineage>
        <taxon>Eukaryota</taxon>
        <taxon>Metazoa</taxon>
        <taxon>Ecdysozoa</taxon>
        <taxon>Nematoda</taxon>
        <taxon>Chromadorea</taxon>
        <taxon>Rhabditida</taxon>
        <taxon>Rhabditina</taxon>
        <taxon>Rhabditomorpha</taxon>
        <taxon>Strongyloidea</taxon>
        <taxon>Heligmosomidae</taxon>
        <taxon>Nippostrongylus</taxon>
    </lineage>
</organism>
<comment type="subcellular location">
    <subcellularLocation>
        <location evidence="1">Nucleus</location>
    </subcellularLocation>
</comment>
<proteinExistence type="predicted"/>
<name>A0A0N4XVS5_NIPBR</name>
<keyword evidence="4" id="KW-0862">Zinc</keyword>
<dbReference type="WBParaSite" id="NBR_0000692601-mRNA-1">
    <property type="protein sequence ID" value="NBR_0000692601-mRNA-1"/>
    <property type="gene ID" value="NBR_0000692601"/>
</dbReference>
<keyword evidence="12" id="KW-1185">Reference proteome</keyword>
<evidence type="ECO:0000313" key="13">
    <source>
        <dbReference type="WBParaSite" id="NBR_0000692601-mRNA-1"/>
    </source>
</evidence>
<dbReference type="Gene3D" id="3.30.50.10">
    <property type="entry name" value="Erythroid Transcription Factor GATA-1, subunit A"/>
    <property type="match status" value="1"/>
</dbReference>
<feature type="region of interest" description="Disordered" evidence="9">
    <location>
        <begin position="219"/>
        <end position="246"/>
    </location>
</feature>
<dbReference type="Pfam" id="PF00320">
    <property type="entry name" value="GATA"/>
    <property type="match status" value="1"/>
</dbReference>
<reference evidence="11 12" key="2">
    <citation type="submission" date="2018-11" db="EMBL/GenBank/DDBJ databases">
        <authorList>
            <consortium name="Pathogen Informatics"/>
        </authorList>
    </citation>
    <scope>NUCLEOTIDE SEQUENCE [LARGE SCALE GENOMIC DNA]</scope>
</reference>
<sequence length="246" mass="27397">MMAREPTLRDCLSTNDPYSDFFAKDPLHHIMDTHSLHMNASVCPIGSSSKKLCETEASPFQCGGSPSLFELPHANPMNVLLYDMPPMRMYASSSRNELEVNTSQLPTVFAIPSTTYLPSSHSPIDYLPNCYSPPPQDPAYHAKNSVQHFTTQNSQKSKKRIQAVPCHSNSICANCKTTETTLWRRAKTGEIECNACNLYFRKNNTKRPMSLCKDTIMKRNRKPRVDGTTVPKQMSSSGSNNGISSG</sequence>
<dbReference type="InterPro" id="IPR039355">
    <property type="entry name" value="Transcription_factor_GATA"/>
</dbReference>
<evidence type="ECO:0000256" key="6">
    <source>
        <dbReference type="ARBA" id="ARBA00023163"/>
    </source>
</evidence>
<keyword evidence="3 8" id="KW-0863">Zinc-finger</keyword>
<dbReference type="GO" id="GO:0000122">
    <property type="term" value="P:negative regulation of transcription by RNA polymerase II"/>
    <property type="evidence" value="ECO:0007669"/>
    <property type="project" value="TreeGrafter"/>
</dbReference>
<evidence type="ECO:0000256" key="7">
    <source>
        <dbReference type="ARBA" id="ARBA00023242"/>
    </source>
</evidence>